<evidence type="ECO:0000313" key="1">
    <source>
        <dbReference type="EMBL" id="GBN00982.1"/>
    </source>
</evidence>
<reference evidence="1 2" key="1">
    <citation type="journal article" date="2019" name="Sci. Rep.">
        <title>Orb-weaving spider Araneus ventricosus genome elucidates the spidroin gene catalogue.</title>
        <authorList>
            <person name="Kono N."/>
            <person name="Nakamura H."/>
            <person name="Ohtoshi R."/>
            <person name="Moran D.A.P."/>
            <person name="Shinohara A."/>
            <person name="Yoshida Y."/>
            <person name="Fujiwara M."/>
            <person name="Mori M."/>
            <person name="Tomita M."/>
            <person name="Arakawa K."/>
        </authorList>
    </citation>
    <scope>NUCLEOTIDE SEQUENCE [LARGE SCALE GENOMIC DNA]</scope>
</reference>
<organism evidence="1 2">
    <name type="scientific">Araneus ventricosus</name>
    <name type="common">Orbweaver spider</name>
    <name type="synonym">Epeira ventricosa</name>
    <dbReference type="NCBI Taxonomy" id="182803"/>
    <lineage>
        <taxon>Eukaryota</taxon>
        <taxon>Metazoa</taxon>
        <taxon>Ecdysozoa</taxon>
        <taxon>Arthropoda</taxon>
        <taxon>Chelicerata</taxon>
        <taxon>Arachnida</taxon>
        <taxon>Araneae</taxon>
        <taxon>Araneomorphae</taxon>
        <taxon>Entelegynae</taxon>
        <taxon>Araneoidea</taxon>
        <taxon>Araneidae</taxon>
        <taxon>Araneus</taxon>
    </lineage>
</organism>
<protein>
    <submittedName>
        <fullName evidence="1">Uncharacterized protein</fullName>
    </submittedName>
</protein>
<dbReference type="EMBL" id="BGPR01004570">
    <property type="protein sequence ID" value="GBN00982.1"/>
    <property type="molecule type" value="Genomic_DNA"/>
</dbReference>
<proteinExistence type="predicted"/>
<dbReference type="AlphaFoldDB" id="A0A4Y2KGC1"/>
<keyword evidence="2" id="KW-1185">Reference proteome</keyword>
<evidence type="ECO:0000313" key="2">
    <source>
        <dbReference type="Proteomes" id="UP000499080"/>
    </source>
</evidence>
<accession>A0A4Y2KGC1</accession>
<sequence>MTTTKPEPELPSPIFSTTPPGGCLTPYVCGRPNTRRICSGIVFQDRKPSGSKSGTLPLGHRGSRKEGKYKEMFITVFGILPINISKLQISQR</sequence>
<name>A0A4Y2KGC1_ARAVE</name>
<gene>
    <name evidence="1" type="ORF">AVEN_201753_1</name>
</gene>
<dbReference type="Proteomes" id="UP000499080">
    <property type="component" value="Unassembled WGS sequence"/>
</dbReference>
<comment type="caution">
    <text evidence="1">The sequence shown here is derived from an EMBL/GenBank/DDBJ whole genome shotgun (WGS) entry which is preliminary data.</text>
</comment>